<gene>
    <name evidence="2" type="ORF">FPE_LOCUS34595</name>
</gene>
<sequence>MFLTRRLQPRLMVLMLPSMGQLKIVRMPIQRLNWRWILWRRFLRWPAAPITSFLGRTSPCVYFQESLALPPSIGQMSMLLVMSVIWLFWWLRMNFLELCDVPFLKEAVAVVGYPQGNVACDTLYTYYLLS</sequence>
<proteinExistence type="predicted"/>
<keyword evidence="1" id="KW-1133">Transmembrane helix</keyword>
<protein>
    <submittedName>
        <fullName evidence="2">Uncharacterized protein</fullName>
    </submittedName>
</protein>
<keyword evidence="1" id="KW-0812">Transmembrane</keyword>
<feature type="transmembrane region" description="Helical" evidence="1">
    <location>
        <begin position="73"/>
        <end position="91"/>
    </location>
</feature>
<evidence type="ECO:0000313" key="3">
    <source>
        <dbReference type="Proteomes" id="UP000834106"/>
    </source>
</evidence>
<reference evidence="2" key="1">
    <citation type="submission" date="2023-05" db="EMBL/GenBank/DDBJ databases">
        <authorList>
            <person name="Huff M."/>
        </authorList>
    </citation>
    <scope>NUCLEOTIDE SEQUENCE</scope>
</reference>
<keyword evidence="1" id="KW-0472">Membrane</keyword>
<evidence type="ECO:0000256" key="1">
    <source>
        <dbReference type="SAM" id="Phobius"/>
    </source>
</evidence>
<dbReference type="AlphaFoldDB" id="A0AAD2EGH9"/>
<evidence type="ECO:0000313" key="2">
    <source>
        <dbReference type="EMBL" id="CAI9787165.1"/>
    </source>
</evidence>
<keyword evidence="3" id="KW-1185">Reference proteome</keyword>
<organism evidence="2 3">
    <name type="scientific">Fraxinus pennsylvanica</name>
    <dbReference type="NCBI Taxonomy" id="56036"/>
    <lineage>
        <taxon>Eukaryota</taxon>
        <taxon>Viridiplantae</taxon>
        <taxon>Streptophyta</taxon>
        <taxon>Embryophyta</taxon>
        <taxon>Tracheophyta</taxon>
        <taxon>Spermatophyta</taxon>
        <taxon>Magnoliopsida</taxon>
        <taxon>eudicotyledons</taxon>
        <taxon>Gunneridae</taxon>
        <taxon>Pentapetalae</taxon>
        <taxon>asterids</taxon>
        <taxon>lamiids</taxon>
        <taxon>Lamiales</taxon>
        <taxon>Oleaceae</taxon>
        <taxon>Oleeae</taxon>
        <taxon>Fraxinus</taxon>
    </lineage>
</organism>
<accession>A0AAD2EGH9</accession>
<dbReference type="EMBL" id="OU503058">
    <property type="protein sequence ID" value="CAI9787165.1"/>
    <property type="molecule type" value="Genomic_DNA"/>
</dbReference>
<name>A0AAD2EGH9_9LAMI</name>
<dbReference type="Proteomes" id="UP000834106">
    <property type="component" value="Chromosome 23"/>
</dbReference>